<dbReference type="InterPro" id="IPR007831">
    <property type="entry name" value="T2SS_GspE_N"/>
</dbReference>
<dbReference type="InterPro" id="IPR001482">
    <property type="entry name" value="T2SS/T4SS_dom"/>
</dbReference>
<keyword evidence="2" id="KW-0547">Nucleotide-binding</keyword>
<dbReference type="GO" id="GO:0005886">
    <property type="term" value="C:plasma membrane"/>
    <property type="evidence" value="ECO:0007669"/>
    <property type="project" value="TreeGrafter"/>
</dbReference>
<evidence type="ECO:0000313" key="6">
    <source>
        <dbReference type="Proteomes" id="UP000192783"/>
    </source>
</evidence>
<organism evidence="5 6">
    <name type="scientific">Desulfacinum hydrothermale DSM 13146</name>
    <dbReference type="NCBI Taxonomy" id="1121390"/>
    <lineage>
        <taxon>Bacteria</taxon>
        <taxon>Pseudomonadati</taxon>
        <taxon>Thermodesulfobacteriota</taxon>
        <taxon>Syntrophobacteria</taxon>
        <taxon>Syntrophobacterales</taxon>
        <taxon>Syntrophobacteraceae</taxon>
        <taxon>Desulfacinum</taxon>
    </lineage>
</organism>
<dbReference type="AlphaFoldDB" id="A0A1W1X4Y7"/>
<dbReference type="FunFam" id="3.40.50.300:FF:000398">
    <property type="entry name" value="Type IV pilus assembly ATPase PilB"/>
    <property type="match status" value="1"/>
</dbReference>
<keyword evidence="6" id="KW-1185">Reference proteome</keyword>
<dbReference type="SUPFAM" id="SSF160246">
    <property type="entry name" value="EspE N-terminal domain-like"/>
    <property type="match status" value="1"/>
</dbReference>
<protein>
    <submittedName>
        <fullName evidence="5">Type IV pilus assembly protein PilB</fullName>
    </submittedName>
</protein>
<dbReference type="Gene3D" id="3.30.300.160">
    <property type="entry name" value="Type II secretion system, protein E, N-terminal domain"/>
    <property type="match status" value="1"/>
</dbReference>
<reference evidence="5 6" key="1">
    <citation type="submission" date="2017-04" db="EMBL/GenBank/DDBJ databases">
        <authorList>
            <person name="Afonso C.L."/>
            <person name="Miller P.J."/>
            <person name="Scott M.A."/>
            <person name="Spackman E."/>
            <person name="Goraichik I."/>
            <person name="Dimitrov K.M."/>
            <person name="Suarez D.L."/>
            <person name="Swayne D.E."/>
        </authorList>
    </citation>
    <scope>NUCLEOTIDE SEQUENCE [LARGE SCALE GENOMIC DNA]</scope>
    <source>
        <strain evidence="5 6">DSM 13146</strain>
    </source>
</reference>
<dbReference type="PROSITE" id="PS00662">
    <property type="entry name" value="T2SP_E"/>
    <property type="match status" value="1"/>
</dbReference>
<dbReference type="InterPro" id="IPR037257">
    <property type="entry name" value="T2SS_E_N_sf"/>
</dbReference>
<dbReference type="CDD" id="cd01129">
    <property type="entry name" value="PulE-GspE-like"/>
    <property type="match status" value="1"/>
</dbReference>
<dbReference type="GO" id="GO:0016887">
    <property type="term" value="F:ATP hydrolysis activity"/>
    <property type="evidence" value="ECO:0007669"/>
    <property type="project" value="TreeGrafter"/>
</dbReference>
<keyword evidence="3" id="KW-0067">ATP-binding</keyword>
<evidence type="ECO:0000256" key="3">
    <source>
        <dbReference type="ARBA" id="ARBA00022840"/>
    </source>
</evidence>
<evidence type="ECO:0000259" key="4">
    <source>
        <dbReference type="PROSITE" id="PS00662"/>
    </source>
</evidence>
<dbReference type="PANTHER" id="PTHR30258">
    <property type="entry name" value="TYPE II SECRETION SYSTEM PROTEIN GSPE-RELATED"/>
    <property type="match status" value="1"/>
</dbReference>
<dbReference type="PANTHER" id="PTHR30258:SF1">
    <property type="entry name" value="PROTEIN TRANSPORT PROTEIN HOFB HOMOLOG"/>
    <property type="match status" value="1"/>
</dbReference>
<dbReference type="GO" id="GO:0005524">
    <property type="term" value="F:ATP binding"/>
    <property type="evidence" value="ECO:0007669"/>
    <property type="project" value="UniProtKB-KW"/>
</dbReference>
<evidence type="ECO:0000256" key="1">
    <source>
        <dbReference type="ARBA" id="ARBA00006611"/>
    </source>
</evidence>
<comment type="similarity">
    <text evidence="1">Belongs to the GSP E family.</text>
</comment>
<dbReference type="RefSeq" id="WP_170920301.1">
    <property type="nucleotide sequence ID" value="NZ_FWXF01000002.1"/>
</dbReference>
<dbReference type="Gene3D" id="3.30.450.90">
    <property type="match status" value="1"/>
</dbReference>
<dbReference type="InterPro" id="IPR027417">
    <property type="entry name" value="P-loop_NTPase"/>
</dbReference>
<dbReference type="Gene3D" id="3.40.50.300">
    <property type="entry name" value="P-loop containing nucleotide triphosphate hydrolases"/>
    <property type="match status" value="1"/>
</dbReference>
<proteinExistence type="inferred from homology"/>
<dbReference type="SUPFAM" id="SSF52540">
    <property type="entry name" value="P-loop containing nucleoside triphosphate hydrolases"/>
    <property type="match status" value="1"/>
</dbReference>
<gene>
    <name evidence="5" type="ORF">SAMN02746041_00602</name>
</gene>
<dbReference type="Proteomes" id="UP000192783">
    <property type="component" value="Unassembled WGS sequence"/>
</dbReference>
<dbReference type="STRING" id="1121390.SAMN02746041_00602"/>
<dbReference type="Pfam" id="PF05157">
    <property type="entry name" value="MshEN"/>
    <property type="match status" value="1"/>
</dbReference>
<feature type="domain" description="Bacterial type II secretion system protein E" evidence="4">
    <location>
        <begin position="369"/>
        <end position="383"/>
    </location>
</feature>
<evidence type="ECO:0000256" key="2">
    <source>
        <dbReference type="ARBA" id="ARBA00022741"/>
    </source>
</evidence>
<name>A0A1W1X4Y7_9BACT</name>
<sequence length="549" mass="60005">MKKKLGEIIVELGFVAPDQVEAALQEAQSTGEMLGDVLVRLGWLSHQQLNMALAAQSGAKLLDPQRTTVDIELLAALPADLVRKHQVLPLEKKGDTVLAAMANPYDVLARDLVQDSTGCTVQPVLAAPDWIEKAINFYYETAANLDKEVKELIRRATQHTPGQGSESLGVRLVHLIITKGLVTGASDIHIDPDDRVLRVHYRVDGSLLQEYLMPKALHSAVVTRIKVLSEISIANPNIPHDGRTIFHGDIQDVPIRVSTLPTQHGEAVVLRLLQRAEAVGDMERLGFPEREQALFSEAIRRSYGLILVTGPTGSGKTTTLYTALLQVKTPTNNVITIEDPIEYVLPTVRQCAVNPKAGFTFASALRSALRQDPDIIMVGEIRDQETAALALRGAITGHLVLSTLHTNDAPSAIHRLLDLGVSPTILASGLRLIVAQRLVRRICEHCRVPMEPTERQRALLDAHPTEAQGTFWRGAGCEACRHTGFKGRIGIFEVMENDPEIEELIVTQAPRSRILEAAVAKGMRPLLVDALQKAAAGWTSLDEVMRVAV</sequence>
<dbReference type="Pfam" id="PF00437">
    <property type="entry name" value="T2SSE"/>
    <property type="match status" value="1"/>
</dbReference>
<evidence type="ECO:0000313" key="5">
    <source>
        <dbReference type="EMBL" id="SMC19029.1"/>
    </source>
</evidence>
<accession>A0A1W1X4Y7</accession>
<dbReference type="EMBL" id="FWXF01000002">
    <property type="protein sequence ID" value="SMC19029.1"/>
    <property type="molecule type" value="Genomic_DNA"/>
</dbReference>